<evidence type="ECO:0000313" key="1">
    <source>
        <dbReference type="EMBL" id="SDN44409.1"/>
    </source>
</evidence>
<protein>
    <submittedName>
        <fullName evidence="1">Phospho-glucose isomerase C-terminal SIS domain-containing protein</fullName>
    </submittedName>
</protein>
<evidence type="ECO:0000313" key="2">
    <source>
        <dbReference type="Proteomes" id="UP000183376"/>
    </source>
</evidence>
<reference evidence="1 2" key="1">
    <citation type="submission" date="2016-10" db="EMBL/GenBank/DDBJ databases">
        <authorList>
            <person name="de Groot N.N."/>
        </authorList>
    </citation>
    <scope>NUCLEOTIDE SEQUENCE [LARGE SCALE GENOMIC DNA]</scope>
    <source>
        <strain evidence="1 2">DSM 44149</strain>
    </source>
</reference>
<dbReference type="STRING" id="211114.SAMN04489726_6642"/>
<dbReference type="GO" id="GO:0016853">
    <property type="term" value="F:isomerase activity"/>
    <property type="evidence" value="ECO:0007669"/>
    <property type="project" value="UniProtKB-KW"/>
</dbReference>
<name>A0A1H0BFE8_ALLAB</name>
<dbReference type="InterPro" id="IPR046348">
    <property type="entry name" value="SIS_dom_sf"/>
</dbReference>
<dbReference type="AlphaFoldDB" id="A0A1H0BFE8"/>
<accession>A0A1H0BFE8</accession>
<proteinExistence type="predicted"/>
<dbReference type="GO" id="GO:0097367">
    <property type="term" value="F:carbohydrate derivative binding"/>
    <property type="evidence" value="ECO:0007669"/>
    <property type="project" value="InterPro"/>
</dbReference>
<keyword evidence="1" id="KW-0413">Isomerase</keyword>
<dbReference type="SUPFAM" id="SSF53697">
    <property type="entry name" value="SIS domain"/>
    <property type="match status" value="1"/>
</dbReference>
<sequence>MTVLLDDALLDDPRRLQDADAHGLLRAAALAGAQVRSTVEAAAEGGIDRMIGSDRPRALVLLTRPGVGPAGAQLLAALLGPACPVPVVIADVVPGWVGALDVVFAYTDDPGDGVLAESVGLATRRGARVVMAAPEDGPAAQAAAGRALLLPQRVPVPHGLGFARVLAAGLVTLTTLGLLRTDLDALADELDREAERDHPMHESFVNPAKSLALRLADRTPLLWGLDHAATAVAAHGALALASFSGIVADVAGYPQAVIRPALHRAAINATSQADIFADPDDDEGVPPRVLLLAVTQGPVADAARRTASESLRGADVIAPAEEVTGDEAMRAALLAVRFDLAALYLGLAAGRLGGPGIVSPAAL</sequence>
<keyword evidence="2" id="KW-1185">Reference proteome</keyword>
<dbReference type="GO" id="GO:1901135">
    <property type="term" value="P:carbohydrate derivative metabolic process"/>
    <property type="evidence" value="ECO:0007669"/>
    <property type="project" value="InterPro"/>
</dbReference>
<dbReference type="Proteomes" id="UP000183376">
    <property type="component" value="Chromosome I"/>
</dbReference>
<gene>
    <name evidence="1" type="ORF">SAMN04489726_6642</name>
</gene>
<dbReference type="eggNOG" id="COG1737">
    <property type="taxonomic scope" value="Bacteria"/>
</dbReference>
<dbReference type="EMBL" id="LT629701">
    <property type="protein sequence ID" value="SDN44409.1"/>
    <property type="molecule type" value="Genomic_DNA"/>
</dbReference>
<organism evidence="1 2">
    <name type="scientific">Allokutzneria albata</name>
    <name type="common">Kibdelosporangium albatum</name>
    <dbReference type="NCBI Taxonomy" id="211114"/>
    <lineage>
        <taxon>Bacteria</taxon>
        <taxon>Bacillati</taxon>
        <taxon>Actinomycetota</taxon>
        <taxon>Actinomycetes</taxon>
        <taxon>Pseudonocardiales</taxon>
        <taxon>Pseudonocardiaceae</taxon>
        <taxon>Allokutzneria</taxon>
    </lineage>
</organism>